<sequence length="124" mass="14149">MKKMRWIRAFQLFDQFRKTSISQDDLDRAESKAVNLADKMNDFKLLIAMAKDSLAGRYKMNKWNLSVIVGTVIYVLSPLDAIPDVVPILGWLDDLTIVGYAISKLSEEMRKYKEFKEKGTAAVA</sequence>
<protein>
    <submittedName>
        <fullName evidence="7">YkvA family protein</fullName>
    </submittedName>
</protein>
<proteinExistence type="predicted"/>
<dbReference type="RefSeq" id="WP_320185166.1">
    <property type="nucleotide sequence ID" value="NZ_CP138332.1"/>
</dbReference>
<dbReference type="Pfam" id="PF06803">
    <property type="entry name" value="DUF1232"/>
    <property type="match status" value="1"/>
</dbReference>
<dbReference type="EMBL" id="JBHUPB010000009">
    <property type="protein sequence ID" value="MFD2968501.1"/>
    <property type="molecule type" value="Genomic_DNA"/>
</dbReference>
<comment type="caution">
    <text evidence="7">The sequence shown here is derived from an EMBL/GenBank/DDBJ whole genome shotgun (WGS) entry which is preliminary data.</text>
</comment>
<evidence type="ECO:0000256" key="2">
    <source>
        <dbReference type="ARBA" id="ARBA00022692"/>
    </source>
</evidence>
<comment type="subcellular location">
    <subcellularLocation>
        <location evidence="1">Endomembrane system</location>
        <topology evidence="1">Multi-pass membrane protein</topology>
    </subcellularLocation>
</comment>
<evidence type="ECO:0000259" key="6">
    <source>
        <dbReference type="Pfam" id="PF06803"/>
    </source>
</evidence>
<accession>A0ABW6BKH9</accession>
<keyword evidence="3 5" id="KW-1133">Transmembrane helix</keyword>
<evidence type="ECO:0000256" key="4">
    <source>
        <dbReference type="ARBA" id="ARBA00023136"/>
    </source>
</evidence>
<dbReference type="Proteomes" id="UP001597525">
    <property type="component" value="Unassembled WGS sequence"/>
</dbReference>
<keyword evidence="2 5" id="KW-0812">Transmembrane</keyword>
<gene>
    <name evidence="7" type="ORF">ACFS7Y_13965</name>
</gene>
<keyword evidence="8" id="KW-1185">Reference proteome</keyword>
<evidence type="ECO:0000256" key="1">
    <source>
        <dbReference type="ARBA" id="ARBA00004127"/>
    </source>
</evidence>
<evidence type="ECO:0000313" key="7">
    <source>
        <dbReference type="EMBL" id="MFD2968501.1"/>
    </source>
</evidence>
<feature type="transmembrane region" description="Helical" evidence="5">
    <location>
        <begin position="63"/>
        <end position="79"/>
    </location>
</feature>
<evidence type="ECO:0000256" key="5">
    <source>
        <dbReference type="SAM" id="Phobius"/>
    </source>
</evidence>
<feature type="domain" description="DUF1232" evidence="6">
    <location>
        <begin position="67"/>
        <end position="99"/>
    </location>
</feature>
<evidence type="ECO:0000256" key="3">
    <source>
        <dbReference type="ARBA" id="ARBA00022989"/>
    </source>
</evidence>
<keyword evidence="4 5" id="KW-0472">Membrane</keyword>
<name>A0ABW6BKH9_9SPHI</name>
<reference evidence="8" key="1">
    <citation type="journal article" date="2019" name="Int. J. Syst. Evol. Microbiol.">
        <title>The Global Catalogue of Microorganisms (GCM) 10K type strain sequencing project: providing services to taxonomists for standard genome sequencing and annotation.</title>
        <authorList>
            <consortium name="The Broad Institute Genomics Platform"/>
            <consortium name="The Broad Institute Genome Sequencing Center for Infectious Disease"/>
            <person name="Wu L."/>
            <person name="Ma J."/>
        </authorList>
    </citation>
    <scope>NUCLEOTIDE SEQUENCE [LARGE SCALE GENOMIC DNA]</scope>
    <source>
        <strain evidence="8">KCTC 22814</strain>
    </source>
</reference>
<organism evidence="7 8">
    <name type="scientific">Sphingobacterium bambusae</name>
    <dbReference type="NCBI Taxonomy" id="662858"/>
    <lineage>
        <taxon>Bacteria</taxon>
        <taxon>Pseudomonadati</taxon>
        <taxon>Bacteroidota</taxon>
        <taxon>Sphingobacteriia</taxon>
        <taxon>Sphingobacteriales</taxon>
        <taxon>Sphingobacteriaceae</taxon>
        <taxon>Sphingobacterium</taxon>
    </lineage>
</organism>
<evidence type="ECO:0000313" key="8">
    <source>
        <dbReference type="Proteomes" id="UP001597525"/>
    </source>
</evidence>
<dbReference type="InterPro" id="IPR010652">
    <property type="entry name" value="DUF1232"/>
</dbReference>